<organism evidence="2 3">
    <name type="scientific">Phaeosphaeria nodorum (strain SN15 / ATCC MYA-4574 / FGSC 10173)</name>
    <name type="common">Glume blotch fungus</name>
    <name type="synonym">Parastagonospora nodorum</name>
    <dbReference type="NCBI Taxonomy" id="321614"/>
    <lineage>
        <taxon>Eukaryota</taxon>
        <taxon>Fungi</taxon>
        <taxon>Dikarya</taxon>
        <taxon>Ascomycota</taxon>
        <taxon>Pezizomycotina</taxon>
        <taxon>Dothideomycetes</taxon>
        <taxon>Pleosporomycetidae</taxon>
        <taxon>Pleosporales</taxon>
        <taxon>Pleosporineae</taxon>
        <taxon>Phaeosphaeriaceae</taxon>
        <taxon>Parastagonospora</taxon>
    </lineage>
</organism>
<dbReference type="Proteomes" id="UP000001055">
    <property type="component" value="Unassembled WGS sequence"/>
</dbReference>
<dbReference type="VEuPathDB" id="FungiDB:JI435_079830"/>
<feature type="region of interest" description="Disordered" evidence="1">
    <location>
        <begin position="88"/>
        <end position="162"/>
    </location>
</feature>
<feature type="compositionally biased region" description="Basic and acidic residues" evidence="1">
    <location>
        <begin position="127"/>
        <end position="153"/>
    </location>
</feature>
<evidence type="ECO:0000256" key="1">
    <source>
        <dbReference type="SAM" id="MobiDB-lite"/>
    </source>
</evidence>
<dbReference type="RefSeq" id="XP_001798309.1">
    <property type="nucleotide sequence ID" value="XM_001798257.1"/>
</dbReference>
<dbReference type="InParanoid" id="Q0UJT1"/>
<accession>Q0UJT1</accession>
<proteinExistence type="predicted"/>
<name>Q0UJT1_PHANO</name>
<protein>
    <submittedName>
        <fullName evidence="2">Uncharacterized protein</fullName>
    </submittedName>
</protein>
<dbReference type="EMBL" id="CH445336">
    <property type="protein sequence ID" value="EAT84259.2"/>
    <property type="molecule type" value="Genomic_DNA"/>
</dbReference>
<dbReference type="AlphaFoldDB" id="Q0UJT1"/>
<dbReference type="HOGENOM" id="CLU_831859_0_0_1"/>
<gene>
    <name evidence="2" type="ORF">SNOG_07983</name>
</gene>
<dbReference type="KEGG" id="pno:SNOG_07983"/>
<evidence type="ECO:0000313" key="3">
    <source>
        <dbReference type="Proteomes" id="UP000001055"/>
    </source>
</evidence>
<dbReference type="GeneID" id="5975207"/>
<reference evidence="3" key="1">
    <citation type="journal article" date="2007" name="Plant Cell">
        <title>Dothideomycete-plant interactions illuminated by genome sequencing and EST analysis of the wheat pathogen Stagonospora nodorum.</title>
        <authorList>
            <person name="Hane J.K."/>
            <person name="Lowe R.G."/>
            <person name="Solomon P.S."/>
            <person name="Tan K.C."/>
            <person name="Schoch C.L."/>
            <person name="Spatafora J.W."/>
            <person name="Crous P.W."/>
            <person name="Kodira C."/>
            <person name="Birren B.W."/>
            <person name="Galagan J.E."/>
            <person name="Torriani S.F."/>
            <person name="McDonald B.A."/>
            <person name="Oliver R.P."/>
        </authorList>
    </citation>
    <scope>NUCLEOTIDE SEQUENCE [LARGE SCALE GENOMIC DNA]</scope>
    <source>
        <strain evidence="3">SN15 / ATCC MYA-4574 / FGSC 10173</strain>
    </source>
</reference>
<sequence>MTATDPACDGTFDILDNLPDKIRPKYVDKLTRDQMAQVILSVWRERDAAKADAEKQLTSKLRPVSDASASCKSQAPILRSGANLASAIDTSAKGTKHTRVEKRPMATETSLALSRKVAKKISTSANGEHDLCDLPRSKDKTDEASRKNTRAETEDPETFSTKVEETAIRPEKDFTPPIADENQTRHLPLMLSLKKEDESTDYKNIQELPSTVLSELRMRFADRSTGNKSRVIAYNRLLGSLAKYSERQFCVCDQIFKNLKATRKGIPILSQTFVKGGRLGVSADDKCIDERMPCVHLVRKQKAGEDEYILVIVPLPEQLRGNAKWTDLKFWVVE</sequence>
<evidence type="ECO:0000313" key="2">
    <source>
        <dbReference type="EMBL" id="EAT84259.2"/>
    </source>
</evidence>